<protein>
    <recommendedName>
        <fullName evidence="7">ABC3 transporter permease C-terminal domain-containing protein</fullName>
    </recommendedName>
</protein>
<dbReference type="EMBL" id="MRVI01000001">
    <property type="protein sequence ID" value="OOC61262.1"/>
    <property type="molecule type" value="Genomic_DNA"/>
</dbReference>
<evidence type="ECO:0000313" key="9">
    <source>
        <dbReference type="EMBL" id="OOC61262.1"/>
    </source>
</evidence>
<keyword evidence="3 6" id="KW-0812">Transmembrane</keyword>
<reference evidence="9 10" key="2">
    <citation type="submission" date="2016-12" db="EMBL/GenBank/DDBJ databases">
        <title>Genome sequencing and description of Paenibacillus sp. nov. from high altitude lake in the Indian Trans- Himalayas.</title>
        <authorList>
            <person name="Kiran S."/>
            <person name="Swarnkar M.K."/>
            <person name="Rana A."/>
            <person name="Tewari R."/>
            <person name="Gulati A."/>
        </authorList>
    </citation>
    <scope>NUCLEOTIDE SEQUENCE [LARGE SCALE GENOMIC DNA]</scope>
    <source>
        <strain evidence="9 10">IHBB 9951</strain>
    </source>
</reference>
<dbReference type="InterPro" id="IPR052536">
    <property type="entry name" value="ABC-4_Integral_Memb_Prot"/>
</dbReference>
<feature type="transmembrane region" description="Helical" evidence="6">
    <location>
        <begin position="612"/>
        <end position="633"/>
    </location>
</feature>
<evidence type="ECO:0000313" key="8">
    <source>
        <dbReference type="EMBL" id="ANY71378.1"/>
    </source>
</evidence>
<feature type="transmembrane region" description="Helical" evidence="6">
    <location>
        <begin position="197"/>
        <end position="215"/>
    </location>
</feature>
<keyword evidence="5 6" id="KW-0472">Membrane</keyword>
<dbReference type="Proteomes" id="UP000189059">
    <property type="component" value="Unassembled WGS sequence"/>
</dbReference>
<comment type="subcellular location">
    <subcellularLocation>
        <location evidence="1">Cell membrane</location>
        <topology evidence="1">Multi-pass membrane protein</topology>
    </subcellularLocation>
</comment>
<evidence type="ECO:0000256" key="2">
    <source>
        <dbReference type="ARBA" id="ARBA00022475"/>
    </source>
</evidence>
<sequence length="1064" mass="117769">MTLFDLAKKNIRGNFRHYFVYFISMFISVVIFYIFASLQYSKEIMNAIESSRSMKSTFFIASIVLILFVSVFILYSNQFFSRKRKREVGLYALLGLPKRTIGRLLFYENLLIGIIVLALAIGAGSLLSKLFTMILARLLGISVDIGMSISFPAIISTVIVFMIIILITSVQAYRLIYRFRLIELFRAEQEGEREPQASILSAFAAILVLSVSYGFGLREFANNEQILTNLGVMSVGIIAGTGLLFSSLIIFVLRLAKRRKRYYYKGLNLVVTSNLVYRMKGNARTFSIISILSALALCAFSFGLSTYHTYEHSTRLIAPFSYMFVSQDEAFNKQVDHMIRSDAAHPVTEQVTIPVIHLNGHSSSDEIISKKQLASNEQPIKVISVSGYNRAAEALSIPRLDVTEPGAAIAVRPMYTEHAWSDYDGETITLELPSQPLTLAFTDMTIERIVNWSYPDIMVVVADETYRAIERQSPSVDYVGYTVEGQKTTRATSNALAAMATPESKLSSYYAEYRVGIESAALNVFILGFLGLVFLLATGSVLYFKQLTEAAGDQARYDVLRRIGVSMNEISGSIFKQNAMIFILPLLVGAGHYIVIFSWLRRLFGGLGGISLLEPVLVCISVFMMIYMVYFVLTVGSVSKILIGEAPRWIRLSVLVIASVAIVLAGLFVWLAPIPQEEEIAKGPGVQLHIPAPMGNYPVGVTELHLMDKDRMDPWVNEGQRELMISIWYPAEEESGQRAKYMREGAAKHYDESELPSIGLTPGTVNLADIDTHAWLDAPAAEIEGGWPVIIFSPGGSIPRSFGTILVQELASRGYIVITLDHTHEASVVEFPDGRVVTETLPAFSAETVLKMIDVRVNDVRFVLDQLTGMRAGSNPDTGKKQLPHGLAALLNLSKVGIYGHSAGGATAAQTMYEDERIDAGIDMDGTMGHMPNHPLPVAQDGLDRPFMLLNSGFNDEGEVDSHLTAEDRAMFWNHTSGWKLDVAIPNGAHFTFTDYQSLLPQLASEVSLSRLSVQQSIGTADPEQALDAQREYVAAFFDHHLKGLPQPLLETTSSTNTEVRVME</sequence>
<evidence type="ECO:0000256" key="4">
    <source>
        <dbReference type="ARBA" id="ARBA00022989"/>
    </source>
</evidence>
<accession>A0A1B2DUI0</accession>
<dbReference type="Gene3D" id="3.40.50.1820">
    <property type="entry name" value="alpha/beta hydrolase"/>
    <property type="match status" value="1"/>
</dbReference>
<evidence type="ECO:0000259" key="7">
    <source>
        <dbReference type="Pfam" id="PF02687"/>
    </source>
</evidence>
<proteinExistence type="predicted"/>
<dbReference type="InterPro" id="IPR029058">
    <property type="entry name" value="AB_hydrolase_fold"/>
</dbReference>
<organism evidence="8">
    <name type="scientific">Paenibacillus ihbetae</name>
    <dbReference type="NCBI Taxonomy" id="1870820"/>
    <lineage>
        <taxon>Bacteria</taxon>
        <taxon>Bacillati</taxon>
        <taxon>Bacillota</taxon>
        <taxon>Bacilli</taxon>
        <taxon>Bacillales</taxon>
        <taxon>Paenibacillaceae</taxon>
        <taxon>Paenibacillus</taxon>
    </lineage>
</organism>
<dbReference type="PANTHER" id="PTHR46795:SF3">
    <property type="entry name" value="ABC TRANSPORTER PERMEASE"/>
    <property type="match status" value="1"/>
</dbReference>
<gene>
    <name evidence="9" type="ORF">BBD40_04770</name>
    <name evidence="8" type="ORF">BBD41_01590</name>
</gene>
<feature type="transmembrane region" description="Helical" evidence="6">
    <location>
        <begin position="235"/>
        <end position="256"/>
    </location>
</feature>
<evidence type="ECO:0000256" key="5">
    <source>
        <dbReference type="ARBA" id="ARBA00023136"/>
    </source>
</evidence>
<dbReference type="Pfam" id="PF03403">
    <property type="entry name" value="PAF-AH_p_II"/>
    <property type="match status" value="1"/>
</dbReference>
<dbReference type="PANTHER" id="PTHR46795">
    <property type="entry name" value="ABC TRANSPORTER PERMEASE-RELATED-RELATED"/>
    <property type="match status" value="1"/>
</dbReference>
<dbReference type="SUPFAM" id="SSF53474">
    <property type="entry name" value="alpha/beta-Hydrolases"/>
    <property type="match status" value="1"/>
</dbReference>
<name>A0A1B2DUI0_9BACL</name>
<dbReference type="AlphaFoldDB" id="A0A1B2DUI0"/>
<reference evidence="8" key="1">
    <citation type="submission" date="2016-08" db="EMBL/GenBank/DDBJ databases">
        <title>Complete Genome Seqeunce of Paenibacillus sp. nov. IHBB 9852 from high altitute lake of Indian trans-Himalayas.</title>
        <authorList>
            <person name="Kiran S."/>
            <person name="Swarnkar M.K."/>
            <person name="Rana A."/>
            <person name="Tewari R."/>
            <person name="Gulati A."/>
        </authorList>
    </citation>
    <scope>NUCLEOTIDE SEQUENCE [LARGE SCALE GENOMIC DNA]</scope>
    <source>
        <strain evidence="8">IHBB 9852</strain>
    </source>
</reference>
<dbReference type="KEGG" id="pib:BBD41_01590"/>
<dbReference type="Pfam" id="PF02687">
    <property type="entry name" value="FtsX"/>
    <property type="match status" value="1"/>
</dbReference>
<dbReference type="InterPro" id="IPR003838">
    <property type="entry name" value="ABC3_permease_C"/>
</dbReference>
<dbReference type="EMBL" id="CP016809">
    <property type="protein sequence ID" value="ANY71378.1"/>
    <property type="molecule type" value="Genomic_DNA"/>
</dbReference>
<evidence type="ECO:0000256" key="1">
    <source>
        <dbReference type="ARBA" id="ARBA00004651"/>
    </source>
</evidence>
<feature type="transmembrane region" description="Helical" evidence="6">
    <location>
        <begin position="520"/>
        <end position="544"/>
    </location>
</feature>
<feature type="transmembrane region" description="Helical" evidence="6">
    <location>
        <begin position="286"/>
        <end position="307"/>
    </location>
</feature>
<dbReference type="RefSeq" id="WP_077565858.1">
    <property type="nucleotide sequence ID" value="NZ_CP016809.1"/>
</dbReference>
<evidence type="ECO:0000313" key="10">
    <source>
        <dbReference type="Proteomes" id="UP000189059"/>
    </source>
</evidence>
<dbReference type="OrthoDB" id="1705903at2"/>
<feature type="transmembrane region" description="Helical" evidence="6">
    <location>
        <begin position="56"/>
        <end position="76"/>
    </location>
</feature>
<keyword evidence="2" id="KW-1003">Cell membrane</keyword>
<feature type="transmembrane region" description="Helical" evidence="6">
    <location>
        <begin position="579"/>
        <end position="600"/>
    </location>
</feature>
<feature type="transmembrane region" description="Helical" evidence="6">
    <location>
        <begin position="654"/>
        <end position="672"/>
    </location>
</feature>
<evidence type="ECO:0000256" key="6">
    <source>
        <dbReference type="SAM" id="Phobius"/>
    </source>
</evidence>
<feature type="transmembrane region" description="Helical" evidence="6">
    <location>
        <begin position="18"/>
        <end position="36"/>
    </location>
</feature>
<feature type="transmembrane region" description="Helical" evidence="6">
    <location>
        <begin position="147"/>
        <end position="176"/>
    </location>
</feature>
<keyword evidence="10" id="KW-1185">Reference proteome</keyword>
<feature type="domain" description="ABC3 transporter permease C-terminal" evidence="7">
    <location>
        <begin position="60"/>
        <end position="178"/>
    </location>
</feature>
<keyword evidence="4 6" id="KW-1133">Transmembrane helix</keyword>
<evidence type="ECO:0000256" key="3">
    <source>
        <dbReference type="ARBA" id="ARBA00022692"/>
    </source>
</evidence>
<feature type="transmembrane region" description="Helical" evidence="6">
    <location>
        <begin position="104"/>
        <end position="127"/>
    </location>
</feature>
<dbReference type="GO" id="GO:0005886">
    <property type="term" value="C:plasma membrane"/>
    <property type="evidence" value="ECO:0007669"/>
    <property type="project" value="UniProtKB-SubCell"/>
</dbReference>